<evidence type="ECO:0000313" key="3">
    <source>
        <dbReference type="Proteomes" id="UP000823660"/>
    </source>
</evidence>
<accession>A0A9D9I8V6</accession>
<feature type="signal peptide" evidence="1">
    <location>
        <begin position="1"/>
        <end position="20"/>
    </location>
</feature>
<sequence length="404" mass="45299">MKRILLMLAVLAGQTLPVCAQTLGYDETTDLGNGLSKVKSGDTYGIIDNNDNVVVSVEYQDIKFNEGKALLLKDDHIMGVVDTLGNVKSLSGDYTVHPDYPYIYDGYIVVTGKWWTKEKWGYIDEDEVPLRLRDRMKGAVWLVGNFPVLFDEARPFIGGYAAVYIKKTGWKYIDKNGKERYLPADPKQNASFCSSVYNGECIIVTDDGIKLYQENNEHRAVVKKVLSRSATGQKFIKEPAPARMVYEEGVLTLDSLMRVKKFNTGNDSIVFIETPRKTIEIIEEVVKPQPIDTLSLDDDIEIRLSSASLQADAKGSAFLRVTVKNTSYEKFEGIAVMLECNGVKRVWTGDLEGTAEVKVSMNIPARFSALAIKRDVNVTISYKDSTLKKTFAVTVHRYNPVRSR</sequence>
<dbReference type="InterPro" id="IPR032774">
    <property type="entry name" value="WG_beta_rep"/>
</dbReference>
<reference evidence="2" key="1">
    <citation type="submission" date="2020-10" db="EMBL/GenBank/DDBJ databases">
        <authorList>
            <person name="Gilroy R."/>
        </authorList>
    </citation>
    <scope>NUCLEOTIDE SEQUENCE</scope>
    <source>
        <strain evidence="2">B1-15692</strain>
    </source>
</reference>
<dbReference type="AlphaFoldDB" id="A0A9D9I8V6"/>
<keyword evidence="1" id="KW-0732">Signal</keyword>
<proteinExistence type="predicted"/>
<dbReference type="Pfam" id="PF14903">
    <property type="entry name" value="WG_beta_rep"/>
    <property type="match status" value="1"/>
</dbReference>
<dbReference type="Proteomes" id="UP000823660">
    <property type="component" value="Unassembled WGS sequence"/>
</dbReference>
<organism evidence="2 3">
    <name type="scientific">Candidatus Cryptobacteroides faecipullorum</name>
    <dbReference type="NCBI Taxonomy" id="2840764"/>
    <lineage>
        <taxon>Bacteria</taxon>
        <taxon>Pseudomonadati</taxon>
        <taxon>Bacteroidota</taxon>
        <taxon>Bacteroidia</taxon>
        <taxon>Bacteroidales</taxon>
        <taxon>Candidatus Cryptobacteroides</taxon>
    </lineage>
</organism>
<protein>
    <submittedName>
        <fullName evidence="2">WG repeat-containing protein</fullName>
    </submittedName>
</protein>
<evidence type="ECO:0000256" key="1">
    <source>
        <dbReference type="SAM" id="SignalP"/>
    </source>
</evidence>
<dbReference type="EMBL" id="JADIMH010000030">
    <property type="protein sequence ID" value="MBO8467141.1"/>
    <property type="molecule type" value="Genomic_DNA"/>
</dbReference>
<evidence type="ECO:0000313" key="2">
    <source>
        <dbReference type="EMBL" id="MBO8467141.1"/>
    </source>
</evidence>
<comment type="caution">
    <text evidence="2">The sequence shown here is derived from an EMBL/GenBank/DDBJ whole genome shotgun (WGS) entry which is preliminary data.</text>
</comment>
<name>A0A9D9I8V6_9BACT</name>
<reference evidence="2" key="2">
    <citation type="journal article" date="2021" name="PeerJ">
        <title>Extensive microbial diversity within the chicken gut microbiome revealed by metagenomics and culture.</title>
        <authorList>
            <person name="Gilroy R."/>
            <person name="Ravi A."/>
            <person name="Getino M."/>
            <person name="Pursley I."/>
            <person name="Horton D.L."/>
            <person name="Alikhan N.F."/>
            <person name="Baker D."/>
            <person name="Gharbi K."/>
            <person name="Hall N."/>
            <person name="Watson M."/>
            <person name="Adriaenssens E.M."/>
            <person name="Foster-Nyarko E."/>
            <person name="Jarju S."/>
            <person name="Secka A."/>
            <person name="Antonio M."/>
            <person name="Oren A."/>
            <person name="Chaudhuri R.R."/>
            <person name="La Ragione R."/>
            <person name="Hildebrand F."/>
            <person name="Pallen M.J."/>
        </authorList>
    </citation>
    <scope>NUCLEOTIDE SEQUENCE</scope>
    <source>
        <strain evidence="2">B1-15692</strain>
    </source>
</reference>
<gene>
    <name evidence="2" type="ORF">IAB99_05190</name>
</gene>
<feature type="chain" id="PRO_5038366515" evidence="1">
    <location>
        <begin position="21"/>
        <end position="404"/>
    </location>
</feature>